<accession>A0A2P6PD52</accession>
<name>A0A2P6PD52_ROSCH</name>
<reference evidence="1 2" key="1">
    <citation type="journal article" date="2018" name="Nat. Genet.">
        <title>The Rosa genome provides new insights in the design of modern roses.</title>
        <authorList>
            <person name="Bendahmane M."/>
        </authorList>
    </citation>
    <scope>NUCLEOTIDE SEQUENCE [LARGE SCALE GENOMIC DNA]</scope>
    <source>
        <strain evidence="2">cv. Old Blush</strain>
    </source>
</reference>
<evidence type="ECO:0000313" key="2">
    <source>
        <dbReference type="Proteomes" id="UP000238479"/>
    </source>
</evidence>
<dbReference type="Gramene" id="PRQ19858">
    <property type="protein sequence ID" value="PRQ19858"/>
    <property type="gene ID" value="RchiOBHm_Chr7g0221921"/>
</dbReference>
<sequence>MQILFSNFSQHILRELRNESGLVMSLFLLHNPMKLSQDFLNVISLILSLIFTLSPSFPMQKSDLISHIPRHLQAIWSPNAFRFPSLIRIPALTGIPSWTRKTLFLHFSSFPCHLFQCT</sequence>
<protein>
    <submittedName>
        <fullName evidence="1">Uncharacterized protein</fullName>
    </submittedName>
</protein>
<dbReference type="EMBL" id="PDCK01000045">
    <property type="protein sequence ID" value="PRQ19858.1"/>
    <property type="molecule type" value="Genomic_DNA"/>
</dbReference>
<proteinExistence type="predicted"/>
<organism evidence="1 2">
    <name type="scientific">Rosa chinensis</name>
    <name type="common">China rose</name>
    <dbReference type="NCBI Taxonomy" id="74649"/>
    <lineage>
        <taxon>Eukaryota</taxon>
        <taxon>Viridiplantae</taxon>
        <taxon>Streptophyta</taxon>
        <taxon>Embryophyta</taxon>
        <taxon>Tracheophyta</taxon>
        <taxon>Spermatophyta</taxon>
        <taxon>Magnoliopsida</taxon>
        <taxon>eudicotyledons</taxon>
        <taxon>Gunneridae</taxon>
        <taxon>Pentapetalae</taxon>
        <taxon>rosids</taxon>
        <taxon>fabids</taxon>
        <taxon>Rosales</taxon>
        <taxon>Rosaceae</taxon>
        <taxon>Rosoideae</taxon>
        <taxon>Rosoideae incertae sedis</taxon>
        <taxon>Rosa</taxon>
    </lineage>
</organism>
<comment type="caution">
    <text evidence="1">The sequence shown here is derived from an EMBL/GenBank/DDBJ whole genome shotgun (WGS) entry which is preliminary data.</text>
</comment>
<dbReference type="Proteomes" id="UP000238479">
    <property type="component" value="Chromosome 7"/>
</dbReference>
<gene>
    <name evidence="1" type="ORF">RchiOBHm_Chr7g0221921</name>
</gene>
<dbReference type="AlphaFoldDB" id="A0A2P6PD52"/>
<keyword evidence="2" id="KW-1185">Reference proteome</keyword>
<evidence type="ECO:0000313" key="1">
    <source>
        <dbReference type="EMBL" id="PRQ19858.1"/>
    </source>
</evidence>